<dbReference type="Proteomes" id="UP000176902">
    <property type="component" value="Unassembled WGS sequence"/>
</dbReference>
<dbReference type="PANTHER" id="PTHR44591:SF14">
    <property type="entry name" value="PROTEIN PILG"/>
    <property type="match status" value="1"/>
</dbReference>
<dbReference type="AlphaFoldDB" id="A0A1F5JYC7"/>
<dbReference type="PANTHER" id="PTHR44591">
    <property type="entry name" value="STRESS RESPONSE REGULATOR PROTEIN 1"/>
    <property type="match status" value="1"/>
</dbReference>
<dbReference type="InterPro" id="IPR011006">
    <property type="entry name" value="CheY-like_superfamily"/>
</dbReference>
<dbReference type="Pfam" id="PF00072">
    <property type="entry name" value="Response_reg"/>
    <property type="match status" value="1"/>
</dbReference>
<gene>
    <name evidence="5" type="ORF">A3C59_00170</name>
</gene>
<proteinExistence type="predicted"/>
<evidence type="ECO:0000256" key="1">
    <source>
        <dbReference type="ARBA" id="ARBA00022553"/>
    </source>
</evidence>
<dbReference type="PROSITE" id="PS50110">
    <property type="entry name" value="RESPONSE_REGULATORY"/>
    <property type="match status" value="1"/>
</dbReference>
<dbReference type="GO" id="GO:0000160">
    <property type="term" value="P:phosphorelay signal transduction system"/>
    <property type="evidence" value="ECO:0007669"/>
    <property type="project" value="UniProtKB-KW"/>
</dbReference>
<organism evidence="5 6">
    <name type="scientific">Candidatus Daviesbacteria bacterium RIFCSPHIGHO2_02_FULL_36_13</name>
    <dbReference type="NCBI Taxonomy" id="1797768"/>
    <lineage>
        <taxon>Bacteria</taxon>
        <taxon>Candidatus Daviesiibacteriota</taxon>
    </lineage>
</organism>
<evidence type="ECO:0000313" key="5">
    <source>
        <dbReference type="EMBL" id="OGE33642.1"/>
    </source>
</evidence>
<accession>A0A1F5JYC7</accession>
<keyword evidence="1" id="KW-0597">Phosphoprotein</keyword>
<reference evidence="5 6" key="1">
    <citation type="journal article" date="2016" name="Nat. Commun.">
        <title>Thousands of microbial genomes shed light on interconnected biogeochemical processes in an aquifer system.</title>
        <authorList>
            <person name="Anantharaman K."/>
            <person name="Brown C.T."/>
            <person name="Hug L.A."/>
            <person name="Sharon I."/>
            <person name="Castelle C.J."/>
            <person name="Probst A.J."/>
            <person name="Thomas B.C."/>
            <person name="Singh A."/>
            <person name="Wilkins M.J."/>
            <person name="Karaoz U."/>
            <person name="Brodie E.L."/>
            <person name="Williams K.H."/>
            <person name="Hubbard S.S."/>
            <person name="Banfield J.F."/>
        </authorList>
    </citation>
    <scope>NUCLEOTIDE SEQUENCE [LARGE SCALE GENOMIC DNA]</scope>
</reference>
<name>A0A1F5JYC7_9BACT</name>
<evidence type="ECO:0000256" key="3">
    <source>
        <dbReference type="PROSITE-ProRule" id="PRU00169"/>
    </source>
</evidence>
<protein>
    <recommendedName>
        <fullName evidence="4">Response regulatory domain-containing protein</fullName>
    </recommendedName>
</protein>
<dbReference type="EMBL" id="MFCV01000008">
    <property type="protein sequence ID" value="OGE33642.1"/>
    <property type="molecule type" value="Genomic_DNA"/>
</dbReference>
<feature type="domain" description="Response regulatory" evidence="4">
    <location>
        <begin position="8"/>
        <end position="129"/>
    </location>
</feature>
<evidence type="ECO:0000259" key="4">
    <source>
        <dbReference type="PROSITE" id="PS50110"/>
    </source>
</evidence>
<dbReference type="InterPro" id="IPR050595">
    <property type="entry name" value="Bact_response_regulator"/>
</dbReference>
<comment type="caution">
    <text evidence="5">The sequence shown here is derived from an EMBL/GenBank/DDBJ whole genome shotgun (WGS) entry which is preliminary data.</text>
</comment>
<keyword evidence="2" id="KW-0902">Two-component regulatory system</keyword>
<dbReference type="InterPro" id="IPR001789">
    <property type="entry name" value="Sig_transdc_resp-reg_receiver"/>
</dbReference>
<sequence>MSQETQPHILVVENQASLSRFMVSLLNSNGFRTTLSPEGSHAMKVLERESVDVITIEPIAGITQDGAEMSGFDLLKLLKKHERFSQIPRILVSRMPLYHPIHKEDIEGEHVLLQPIDPEEFIQKIREVRRFSSFDPVA</sequence>
<dbReference type="SUPFAM" id="SSF52172">
    <property type="entry name" value="CheY-like"/>
    <property type="match status" value="1"/>
</dbReference>
<comment type="caution">
    <text evidence="3">Lacks conserved residue(s) required for the propagation of feature annotation.</text>
</comment>
<dbReference type="SMART" id="SM00448">
    <property type="entry name" value="REC"/>
    <property type="match status" value="1"/>
</dbReference>
<evidence type="ECO:0000313" key="6">
    <source>
        <dbReference type="Proteomes" id="UP000176902"/>
    </source>
</evidence>
<evidence type="ECO:0000256" key="2">
    <source>
        <dbReference type="ARBA" id="ARBA00023012"/>
    </source>
</evidence>
<dbReference type="Gene3D" id="3.40.50.2300">
    <property type="match status" value="1"/>
</dbReference>
<dbReference type="STRING" id="1797768.A3C59_00170"/>